<comment type="caution">
    <text evidence="2">The sequence shown here is derived from an EMBL/GenBank/DDBJ whole genome shotgun (WGS) entry which is preliminary data.</text>
</comment>
<feature type="transmembrane region" description="Helical" evidence="1">
    <location>
        <begin position="78"/>
        <end position="97"/>
    </location>
</feature>
<reference evidence="2 3" key="1">
    <citation type="submission" date="2018-02" db="EMBL/GenBank/DDBJ databases">
        <title>Draft Genome of Achromobacter spanius stain 6.</title>
        <authorList>
            <person name="Gunasekera T.S."/>
            <person name="Radwan O."/>
            <person name="Ruiz O.N."/>
        </authorList>
    </citation>
    <scope>NUCLEOTIDE SEQUENCE [LARGE SCALE GENOMIC DNA]</scope>
    <source>
        <strain evidence="2 3">6</strain>
    </source>
</reference>
<keyword evidence="1" id="KW-0472">Membrane</keyword>
<dbReference type="Proteomes" id="UP000239990">
    <property type="component" value="Unassembled WGS sequence"/>
</dbReference>
<feature type="transmembrane region" description="Helical" evidence="1">
    <location>
        <begin position="7"/>
        <end position="30"/>
    </location>
</feature>
<organism evidence="2 3">
    <name type="scientific">Achromobacter spanius</name>
    <dbReference type="NCBI Taxonomy" id="217203"/>
    <lineage>
        <taxon>Bacteria</taxon>
        <taxon>Pseudomonadati</taxon>
        <taxon>Pseudomonadota</taxon>
        <taxon>Betaproteobacteria</taxon>
        <taxon>Burkholderiales</taxon>
        <taxon>Alcaligenaceae</taxon>
        <taxon>Achromobacter</taxon>
    </lineage>
</organism>
<evidence type="ECO:0000313" key="2">
    <source>
        <dbReference type="EMBL" id="PPA73359.1"/>
    </source>
</evidence>
<dbReference type="OrthoDB" id="8657281at2"/>
<dbReference type="AlphaFoldDB" id="A0A2S5GK45"/>
<feature type="transmembrane region" description="Helical" evidence="1">
    <location>
        <begin position="50"/>
        <end position="71"/>
    </location>
</feature>
<dbReference type="RefSeq" id="WP_046804547.1">
    <property type="nucleotide sequence ID" value="NZ_PREU01000015.1"/>
</dbReference>
<evidence type="ECO:0000313" key="3">
    <source>
        <dbReference type="Proteomes" id="UP000239990"/>
    </source>
</evidence>
<evidence type="ECO:0000256" key="1">
    <source>
        <dbReference type="SAM" id="Phobius"/>
    </source>
</evidence>
<name>A0A2S5GK45_9BURK</name>
<gene>
    <name evidence="2" type="ORF">C4E15_25360</name>
</gene>
<protein>
    <submittedName>
        <fullName evidence="2">Uncharacterized protein</fullName>
    </submittedName>
</protein>
<sequence>MPQDDGFFGSLGVMLGEALRAVVGGIKWLLGGLGGALGDFYGGLSKAMGMSPSIFNFVLLVLGLMFLWAAIKALLRRSILGFLFWAVLAVLVLGGLVN</sequence>
<keyword evidence="1" id="KW-1133">Transmembrane helix</keyword>
<keyword evidence="1" id="KW-0812">Transmembrane</keyword>
<dbReference type="EMBL" id="PREU01000015">
    <property type="protein sequence ID" value="PPA73359.1"/>
    <property type="molecule type" value="Genomic_DNA"/>
</dbReference>
<proteinExistence type="predicted"/>
<accession>A0A2S5GK45</accession>